<keyword evidence="6 15" id="KW-0235">DNA replication</keyword>
<dbReference type="Gene3D" id="3.60.21.50">
    <property type="match status" value="1"/>
</dbReference>
<comment type="catalytic activity">
    <reaction evidence="1 15">
        <text>Exonucleolytic cleavage in the 3'- to 5'-direction to yield nucleoside 5'-phosphates.</text>
        <dbReference type="EC" id="3.1.11.1"/>
    </reaction>
</comment>
<evidence type="ECO:0000256" key="2">
    <source>
        <dbReference type="ARBA" id="ARBA00006035"/>
    </source>
</evidence>
<evidence type="ECO:0000256" key="12">
    <source>
        <dbReference type="ARBA" id="ARBA00023268"/>
    </source>
</evidence>
<keyword evidence="9 15" id="KW-0269">Exonuclease</keyword>
<keyword evidence="11 15" id="KW-0238">DNA-binding</keyword>
<evidence type="ECO:0000256" key="14">
    <source>
        <dbReference type="ARBA" id="ARBA00049244"/>
    </source>
</evidence>
<organism evidence="17 18">
    <name type="scientific">Candidatus Undinarchaeum marinum</name>
    <dbReference type="NCBI Taxonomy" id="2756141"/>
    <lineage>
        <taxon>Archaea</taxon>
        <taxon>Candidatus Undinarchaeota</taxon>
        <taxon>Candidatus Undinarchaeia</taxon>
        <taxon>Candidatus Undinarchaeales</taxon>
        <taxon>Candidatus Undinarchaeaceae</taxon>
        <taxon>Candidatus Undinarchaeum</taxon>
    </lineage>
</organism>
<name>A0A832UPL4_9ARCH</name>
<evidence type="ECO:0000256" key="9">
    <source>
        <dbReference type="ARBA" id="ARBA00022839"/>
    </source>
</evidence>
<comment type="catalytic activity">
    <reaction evidence="14 15">
        <text>DNA(n) + a 2'-deoxyribonucleoside 5'-triphosphate = DNA(n+1) + diphosphate</text>
        <dbReference type="Rhea" id="RHEA:22508"/>
        <dbReference type="Rhea" id="RHEA-COMP:17339"/>
        <dbReference type="Rhea" id="RHEA-COMP:17340"/>
        <dbReference type="ChEBI" id="CHEBI:33019"/>
        <dbReference type="ChEBI" id="CHEBI:61560"/>
        <dbReference type="ChEBI" id="CHEBI:173112"/>
        <dbReference type="EC" id="2.7.7.7"/>
    </reaction>
</comment>
<dbReference type="Proteomes" id="UP000604391">
    <property type="component" value="Unassembled WGS sequence"/>
</dbReference>
<dbReference type="InterPro" id="IPR004843">
    <property type="entry name" value="Calcineurin-like_PHP"/>
</dbReference>
<dbReference type="Pfam" id="PF00149">
    <property type="entry name" value="Metallophos"/>
    <property type="match status" value="1"/>
</dbReference>
<proteinExistence type="inferred from homology"/>
<keyword evidence="7 15" id="KW-0540">Nuclease</keyword>
<dbReference type="EMBL" id="DVAD01000007">
    <property type="protein sequence ID" value="HIJ99416.1"/>
    <property type="molecule type" value="Genomic_DNA"/>
</dbReference>
<sequence length="487" mass="54476">MNIQTQKDLLRLVLGKNLQITTDAIRLISEQSDPKKALENSIQKLEPQEFLLTTTHFTKTQSISEKKIGSLFKTEVSIIQNFTKTPYADNLQTISDFFRARYNHFKKVLSPRTNNTMSLAHAEKAKGEKCSLIGIVSDKRVTKNSVILELEDPTGVLKTITTSPEANTQAESIVLDEVVALEGSMGDDIFFTNNIIQPDLPTGKHMKKLSDSSYAAFLSDIHIGSKKFLRKEFKNLLDWFNSDVESNMQREITDNINYIFIAGDLVDGIGVYPNQKDGLYETDITKQYTEAAKLLSKIPENIEIIICPGNHDYTHLAQPQTPLTKDIAPELNELNNVTMVSNPSLVNIHTSDGGGLNTLLYHGTSIDTIVASDKTFKDGYKHPEIVMLALLKKRHLSPIYSSDLVTSGQDSMVIPSDIDIFHTGHVHSNGAMNYRGVTMLNSGTWQGKTDFQELCGHEPTPGNLPVINMKSREMQLINFYKNEPTRI</sequence>
<dbReference type="InterPro" id="IPR011149">
    <property type="entry name" value="Pol2_small_arc"/>
</dbReference>
<gene>
    <name evidence="15" type="primary">polB</name>
    <name evidence="17" type="ORF">H1011_01160</name>
</gene>
<evidence type="ECO:0000256" key="10">
    <source>
        <dbReference type="ARBA" id="ARBA00022932"/>
    </source>
</evidence>
<dbReference type="GO" id="GO:0003887">
    <property type="term" value="F:DNA-directed DNA polymerase activity"/>
    <property type="evidence" value="ECO:0007669"/>
    <property type="project" value="UniProtKB-UniRule"/>
</dbReference>
<reference evidence="17 18" key="1">
    <citation type="journal article" name="Nat. Commun.">
        <title>Undinarchaeota illuminate DPANN phylogeny and the impact of gene transfer on archaeal evolution.</title>
        <authorList>
            <person name="Dombrowski N."/>
            <person name="Williams T.A."/>
            <person name="Sun J."/>
            <person name="Woodcroft B.J."/>
            <person name="Lee J.H."/>
            <person name="Minh B.Q."/>
            <person name="Rinke C."/>
            <person name="Spang A."/>
        </authorList>
    </citation>
    <scope>NUCLEOTIDE SEQUENCE [LARGE SCALE GENOMIC DNA]</scope>
    <source>
        <strain evidence="17">MAG_bin17</strain>
    </source>
</reference>
<dbReference type="InterPro" id="IPR029052">
    <property type="entry name" value="Metallo-depent_PP-like"/>
</dbReference>
<evidence type="ECO:0000313" key="18">
    <source>
        <dbReference type="Proteomes" id="UP000604391"/>
    </source>
</evidence>
<comment type="caution">
    <text evidence="17">The sequence shown here is derived from an EMBL/GenBank/DDBJ whole genome shotgun (WGS) entry which is preliminary data.</text>
</comment>
<keyword evidence="12 15" id="KW-0511">Multifunctional enzyme</keyword>
<keyword evidence="18" id="KW-1185">Reference proteome</keyword>
<evidence type="ECO:0000256" key="11">
    <source>
        <dbReference type="ARBA" id="ARBA00023125"/>
    </source>
</evidence>
<comment type="similarity">
    <text evidence="2 15">Belongs to the DNA polymerase delta/II small subunit family.</text>
</comment>
<evidence type="ECO:0000256" key="4">
    <source>
        <dbReference type="ARBA" id="ARBA00022679"/>
    </source>
</evidence>
<dbReference type="InterPro" id="IPR024826">
    <property type="entry name" value="DNA_pol_delta/II_ssu"/>
</dbReference>
<evidence type="ECO:0000256" key="15">
    <source>
        <dbReference type="HAMAP-Rule" id="MF_00325"/>
    </source>
</evidence>
<dbReference type="GO" id="GO:0003677">
    <property type="term" value="F:DNA binding"/>
    <property type="evidence" value="ECO:0007669"/>
    <property type="project" value="UniProtKB-UniRule"/>
</dbReference>
<dbReference type="PANTHER" id="PTHR10416">
    <property type="entry name" value="DNA POLYMERASE DELTA SUBUNIT 2"/>
    <property type="match status" value="1"/>
</dbReference>
<comment type="function">
    <text evidence="13 15">Possesses two activities: a DNA synthesis (polymerase) and an exonucleolytic activity that degrades single-stranded DNA in the 3' to 5' direction. Has a template-primer preference which is characteristic of a replicative DNA polymerase.</text>
</comment>
<protein>
    <recommendedName>
        <fullName evidence="15">DNA polymerase II small subunit</fullName>
        <shortName evidence="15">Pol II</shortName>
        <ecNumber evidence="15">2.7.7.7</ecNumber>
    </recommendedName>
    <alternativeName>
        <fullName evidence="15">Exodeoxyribonuclease small subunit</fullName>
        <ecNumber evidence="15">3.1.11.1</ecNumber>
    </alternativeName>
</protein>
<evidence type="ECO:0000256" key="13">
    <source>
        <dbReference type="ARBA" id="ARBA00024817"/>
    </source>
</evidence>
<dbReference type="PIRSF" id="PIRSF000803">
    <property type="entry name" value="Arc_Pol2_small"/>
    <property type="match status" value="1"/>
</dbReference>
<dbReference type="GO" id="GO:0006308">
    <property type="term" value="P:DNA catabolic process"/>
    <property type="evidence" value="ECO:0007669"/>
    <property type="project" value="UniProtKB-UniRule"/>
</dbReference>
<dbReference type="PANTHER" id="PTHR10416:SF0">
    <property type="entry name" value="DNA POLYMERASE DELTA SUBUNIT 2"/>
    <property type="match status" value="1"/>
</dbReference>
<dbReference type="EC" id="2.7.7.7" evidence="15"/>
<evidence type="ECO:0000256" key="5">
    <source>
        <dbReference type="ARBA" id="ARBA00022695"/>
    </source>
</evidence>
<dbReference type="EC" id="3.1.11.1" evidence="15"/>
<keyword evidence="5 15" id="KW-0548">Nucleotidyltransferase</keyword>
<evidence type="ECO:0000259" key="16">
    <source>
        <dbReference type="Pfam" id="PF00149"/>
    </source>
</evidence>
<dbReference type="SUPFAM" id="SSF56300">
    <property type="entry name" value="Metallo-dependent phosphatases"/>
    <property type="match status" value="1"/>
</dbReference>
<evidence type="ECO:0000256" key="3">
    <source>
        <dbReference type="ARBA" id="ARBA00011315"/>
    </source>
</evidence>
<keyword evidence="8 15" id="KW-0378">Hydrolase</keyword>
<dbReference type="AlphaFoldDB" id="A0A832UPL4"/>
<feature type="domain" description="Calcineurin-like phosphoesterase" evidence="16">
    <location>
        <begin position="216"/>
        <end position="428"/>
    </location>
</feature>
<evidence type="ECO:0000313" key="17">
    <source>
        <dbReference type="EMBL" id="HIJ99416.1"/>
    </source>
</evidence>
<keyword evidence="10 15" id="KW-0239">DNA-directed DNA polymerase</keyword>
<dbReference type="HAMAP" id="MF_00325">
    <property type="entry name" value="DNApol_II_A_arch"/>
    <property type="match status" value="1"/>
</dbReference>
<evidence type="ECO:0000256" key="1">
    <source>
        <dbReference type="ARBA" id="ARBA00000563"/>
    </source>
</evidence>
<evidence type="ECO:0000256" key="8">
    <source>
        <dbReference type="ARBA" id="ARBA00022801"/>
    </source>
</evidence>
<dbReference type="GO" id="GO:0006271">
    <property type="term" value="P:DNA strand elongation involved in DNA replication"/>
    <property type="evidence" value="ECO:0007669"/>
    <property type="project" value="TreeGrafter"/>
</dbReference>
<comment type="subunit">
    <text evidence="3 15">Heterodimer of a large subunit and a small subunit.</text>
</comment>
<evidence type="ECO:0000256" key="7">
    <source>
        <dbReference type="ARBA" id="ARBA00022722"/>
    </source>
</evidence>
<dbReference type="GO" id="GO:0042575">
    <property type="term" value="C:DNA polymerase complex"/>
    <property type="evidence" value="ECO:0007669"/>
    <property type="project" value="TreeGrafter"/>
</dbReference>
<accession>A0A832UPL4</accession>
<keyword evidence="4 15" id="KW-0808">Transferase</keyword>
<dbReference type="GO" id="GO:0008310">
    <property type="term" value="F:single-stranded DNA 3'-5' DNA exonuclease activity"/>
    <property type="evidence" value="ECO:0007669"/>
    <property type="project" value="UniProtKB-EC"/>
</dbReference>
<evidence type="ECO:0000256" key="6">
    <source>
        <dbReference type="ARBA" id="ARBA00022705"/>
    </source>
</evidence>